<dbReference type="HOGENOM" id="CLU_142964_0_0_1"/>
<dbReference type="GeneID" id="19882674"/>
<dbReference type="EMBL" id="JH370152">
    <property type="protein sequence ID" value="ELA41005.1"/>
    <property type="molecule type" value="Genomic_DNA"/>
</dbReference>
<evidence type="ECO:0000256" key="1">
    <source>
        <dbReference type="ARBA" id="ARBA00006218"/>
    </source>
</evidence>
<dbReference type="InterPro" id="IPR007194">
    <property type="entry name" value="TRAPP_component"/>
</dbReference>
<gene>
    <name evidence="2" type="ORF">VICG_01964</name>
</gene>
<evidence type="ECO:0000313" key="3">
    <source>
        <dbReference type="Proteomes" id="UP000011082"/>
    </source>
</evidence>
<evidence type="ECO:0000313" key="2">
    <source>
        <dbReference type="EMBL" id="ELA41005.1"/>
    </source>
</evidence>
<proteinExistence type="inferred from homology"/>
<dbReference type="InParanoid" id="L2GKG8"/>
<name>L2GKG8_VITCO</name>
<dbReference type="AlphaFoldDB" id="L2GKG8"/>
<dbReference type="OMA" id="CYETIFA"/>
<dbReference type="VEuPathDB" id="MicrosporidiaDB:VICG_01964"/>
<comment type="similarity">
    <text evidence="1">Belongs to the TRAPP small subunits family. BET3 subfamily.</text>
</comment>
<organism evidence="2 3">
    <name type="scientific">Vittaforma corneae (strain ATCC 50505)</name>
    <name type="common">Microsporidian parasite</name>
    <name type="synonym">Nosema corneum</name>
    <dbReference type="NCBI Taxonomy" id="993615"/>
    <lineage>
        <taxon>Eukaryota</taxon>
        <taxon>Fungi</taxon>
        <taxon>Fungi incertae sedis</taxon>
        <taxon>Microsporidia</taxon>
        <taxon>Nosematidae</taxon>
        <taxon>Vittaforma</taxon>
    </lineage>
</organism>
<sequence length="152" mass="17285">MKSLFTKYFICGLFKYLQKGDGGKLEQQLSFLGRDIGQRIALLTRFKRDRDLDSLVYRIVFVLLPCLYPADREIAKGEDPALPFYIHESSPAFEDFDYQDPSFCASAVVAGIIEMVLEISGFEFQVLAYNCQNGDEKKKVVYTIGIKTSRNA</sequence>
<dbReference type="Gene3D" id="3.30.1380.20">
    <property type="entry name" value="Trafficking protein particle complex subunit 3"/>
    <property type="match status" value="1"/>
</dbReference>
<dbReference type="RefSeq" id="XP_007605409.1">
    <property type="nucleotide sequence ID" value="XM_007605347.1"/>
</dbReference>
<accession>L2GKG8</accession>
<keyword evidence="3" id="KW-1185">Reference proteome</keyword>
<dbReference type="Proteomes" id="UP000011082">
    <property type="component" value="Unassembled WGS sequence"/>
</dbReference>
<dbReference type="OrthoDB" id="10254842at2759"/>
<evidence type="ECO:0008006" key="4">
    <source>
        <dbReference type="Google" id="ProtNLM"/>
    </source>
</evidence>
<dbReference type="SUPFAM" id="SSF111126">
    <property type="entry name" value="Ligand-binding domain in the NO signalling and Golgi transport"/>
    <property type="match status" value="1"/>
</dbReference>
<dbReference type="InterPro" id="IPR024096">
    <property type="entry name" value="NO_sig/Golgi_transp_ligand-bd"/>
</dbReference>
<dbReference type="Pfam" id="PF04051">
    <property type="entry name" value="TRAPP"/>
    <property type="match status" value="1"/>
</dbReference>
<protein>
    <recommendedName>
        <fullName evidence="4">Trafficking protein particle complex subunit</fullName>
    </recommendedName>
</protein>
<reference evidence="3" key="1">
    <citation type="submission" date="2011-05" db="EMBL/GenBank/DDBJ databases">
        <title>The genome sequence of Vittaforma corneae strain ATCC 50505.</title>
        <authorList>
            <consortium name="The Broad Institute Genome Sequencing Platform"/>
            <person name="Cuomo C."/>
            <person name="Didier E."/>
            <person name="Bowers L."/>
            <person name="Young S.K."/>
            <person name="Zeng Q."/>
            <person name="Gargeya S."/>
            <person name="Fitzgerald M."/>
            <person name="Haas B."/>
            <person name="Abouelleil A."/>
            <person name="Alvarado L."/>
            <person name="Arachchi H.M."/>
            <person name="Berlin A."/>
            <person name="Chapman S.B."/>
            <person name="Gearin G."/>
            <person name="Goldberg J."/>
            <person name="Griggs A."/>
            <person name="Gujja S."/>
            <person name="Hansen M."/>
            <person name="Heiman D."/>
            <person name="Howarth C."/>
            <person name="Larimer J."/>
            <person name="Lui A."/>
            <person name="MacDonald P.J.P."/>
            <person name="McCowen C."/>
            <person name="Montmayeur A."/>
            <person name="Murphy C."/>
            <person name="Neiman D."/>
            <person name="Pearson M."/>
            <person name="Priest M."/>
            <person name="Roberts A."/>
            <person name="Saif S."/>
            <person name="Shea T."/>
            <person name="Sisk P."/>
            <person name="Stolte C."/>
            <person name="Sykes S."/>
            <person name="Wortman J."/>
            <person name="Nusbaum C."/>
            <person name="Birren B."/>
        </authorList>
    </citation>
    <scope>NUCLEOTIDE SEQUENCE [LARGE SCALE GENOMIC DNA]</scope>
    <source>
        <strain evidence="3">ATCC 50505</strain>
    </source>
</reference>